<feature type="domain" description="YagK/YfjJ C-terminal" evidence="1">
    <location>
        <begin position="73"/>
        <end position="204"/>
    </location>
</feature>
<dbReference type="Proteomes" id="UP001195963">
    <property type="component" value="Unassembled WGS sequence"/>
</dbReference>
<evidence type="ECO:0000313" key="2">
    <source>
        <dbReference type="EMBL" id="MBW8186578.1"/>
    </source>
</evidence>
<reference evidence="2 3" key="1">
    <citation type="submission" date="2021-07" db="EMBL/GenBank/DDBJ databases">
        <title>Shewanella sp. nov, isolated from SCS.</title>
        <authorList>
            <person name="Cao W.R."/>
        </authorList>
    </citation>
    <scope>NUCLEOTIDE SEQUENCE [LARGE SCALE GENOMIC DNA]</scope>
    <source>
        <strain evidence="2 3">NR704-98</strain>
    </source>
</reference>
<evidence type="ECO:0000313" key="3">
    <source>
        <dbReference type="Proteomes" id="UP001195963"/>
    </source>
</evidence>
<gene>
    <name evidence="2" type="ORF">K0625_23455</name>
</gene>
<comment type="caution">
    <text evidence="2">The sequence shown here is derived from an EMBL/GenBank/DDBJ whole genome shotgun (WGS) entry which is preliminary data.</text>
</comment>
<dbReference type="RefSeq" id="WP_220111809.1">
    <property type="nucleotide sequence ID" value="NZ_JAHZST010000031.1"/>
</dbReference>
<keyword evidence="3" id="KW-1185">Reference proteome</keyword>
<organism evidence="2 3">
    <name type="scientific">Shewanella nanhaiensis</name>
    <dbReference type="NCBI Taxonomy" id="2864872"/>
    <lineage>
        <taxon>Bacteria</taxon>
        <taxon>Pseudomonadati</taxon>
        <taxon>Pseudomonadota</taxon>
        <taxon>Gammaproteobacteria</taxon>
        <taxon>Alteromonadales</taxon>
        <taxon>Shewanellaceae</taxon>
        <taxon>Shewanella</taxon>
    </lineage>
</organism>
<dbReference type="Pfam" id="PF11726">
    <property type="entry name" value="YagK_YfjJ_C"/>
    <property type="match status" value="1"/>
</dbReference>
<proteinExistence type="predicted"/>
<evidence type="ECO:0000259" key="1">
    <source>
        <dbReference type="Pfam" id="PF11726"/>
    </source>
</evidence>
<name>A0ABS7EA65_9GAMM</name>
<protein>
    <submittedName>
        <fullName evidence="2">Inovirus Gp2 family protein</fullName>
    </submittedName>
</protein>
<dbReference type="InterPro" id="IPR057271">
    <property type="entry name" value="YagK_YfjJ_C"/>
</dbReference>
<sequence>MNNEKLTNYYGRPKLAPGHKPEPKQVINNISAQRFPLETFVYREYLFQIMCFEHGINSKIMKAIINLLLIASNQYSKLLVVRVDIRVYSETPNNNVISAFRKTLLRYLDTQYNSKVWFLWVREQAPRNDKAHYHCIIILNGHKTRSGWGVFQQVKKACYMNPNTSPWLPKSATYLIKRCTPESFQLPIHRASYLAKNYSKESNPRGIKRYQSSCSRPN</sequence>
<dbReference type="EMBL" id="JAHZST010000031">
    <property type="protein sequence ID" value="MBW8186578.1"/>
    <property type="molecule type" value="Genomic_DNA"/>
</dbReference>
<accession>A0ABS7EA65</accession>